<evidence type="ECO:0000313" key="3">
    <source>
        <dbReference type="Proteomes" id="UP001215598"/>
    </source>
</evidence>
<protein>
    <submittedName>
        <fullName evidence="2">Uncharacterized protein</fullName>
    </submittedName>
</protein>
<proteinExistence type="predicted"/>
<accession>A0AAD7ILD6</accession>
<dbReference type="AlphaFoldDB" id="A0AAD7ILD6"/>
<name>A0AAD7ILD6_9AGAR</name>
<organism evidence="2 3">
    <name type="scientific">Mycena metata</name>
    <dbReference type="NCBI Taxonomy" id="1033252"/>
    <lineage>
        <taxon>Eukaryota</taxon>
        <taxon>Fungi</taxon>
        <taxon>Dikarya</taxon>
        <taxon>Basidiomycota</taxon>
        <taxon>Agaricomycotina</taxon>
        <taxon>Agaricomycetes</taxon>
        <taxon>Agaricomycetidae</taxon>
        <taxon>Agaricales</taxon>
        <taxon>Marasmiineae</taxon>
        <taxon>Mycenaceae</taxon>
        <taxon>Mycena</taxon>
    </lineage>
</organism>
<gene>
    <name evidence="2" type="ORF">B0H16DRAFT_1462989</name>
</gene>
<sequence>MPGRRQRRARAALATKKTREGEGEGPATCTCTDTNFASTFDTNYGAEGARCGRPEMQITLTPNLERGVEEHERGMKRKWKWKWGRKKEEEGGAGHASTVYAEREYFINEARLRPPASTPATEHRVDVVTSRNPSRLRGKIPIWGDASLAVALNVKRGLPIRLTAPPAVGTRRAGRSAWMKFRPGKSYFAGR</sequence>
<evidence type="ECO:0000313" key="2">
    <source>
        <dbReference type="EMBL" id="KAJ7744843.1"/>
    </source>
</evidence>
<keyword evidence="3" id="KW-1185">Reference proteome</keyword>
<reference evidence="2" key="1">
    <citation type="submission" date="2023-03" db="EMBL/GenBank/DDBJ databases">
        <title>Massive genome expansion in bonnet fungi (Mycena s.s.) driven by repeated elements and novel gene families across ecological guilds.</title>
        <authorList>
            <consortium name="Lawrence Berkeley National Laboratory"/>
            <person name="Harder C.B."/>
            <person name="Miyauchi S."/>
            <person name="Viragh M."/>
            <person name="Kuo A."/>
            <person name="Thoen E."/>
            <person name="Andreopoulos B."/>
            <person name="Lu D."/>
            <person name="Skrede I."/>
            <person name="Drula E."/>
            <person name="Henrissat B."/>
            <person name="Morin E."/>
            <person name="Kohler A."/>
            <person name="Barry K."/>
            <person name="LaButti K."/>
            <person name="Morin E."/>
            <person name="Salamov A."/>
            <person name="Lipzen A."/>
            <person name="Mereny Z."/>
            <person name="Hegedus B."/>
            <person name="Baldrian P."/>
            <person name="Stursova M."/>
            <person name="Weitz H."/>
            <person name="Taylor A."/>
            <person name="Grigoriev I.V."/>
            <person name="Nagy L.G."/>
            <person name="Martin F."/>
            <person name="Kauserud H."/>
        </authorList>
    </citation>
    <scope>NUCLEOTIDE SEQUENCE</scope>
    <source>
        <strain evidence="2">CBHHK182m</strain>
    </source>
</reference>
<feature type="compositionally biased region" description="Basic residues" evidence="1">
    <location>
        <begin position="1"/>
        <end position="10"/>
    </location>
</feature>
<dbReference type="Proteomes" id="UP001215598">
    <property type="component" value="Unassembled WGS sequence"/>
</dbReference>
<comment type="caution">
    <text evidence="2">The sequence shown here is derived from an EMBL/GenBank/DDBJ whole genome shotgun (WGS) entry which is preliminary data.</text>
</comment>
<dbReference type="EMBL" id="JARKIB010000085">
    <property type="protein sequence ID" value="KAJ7744843.1"/>
    <property type="molecule type" value="Genomic_DNA"/>
</dbReference>
<evidence type="ECO:0000256" key="1">
    <source>
        <dbReference type="SAM" id="MobiDB-lite"/>
    </source>
</evidence>
<feature type="region of interest" description="Disordered" evidence="1">
    <location>
        <begin position="1"/>
        <end position="30"/>
    </location>
</feature>